<gene>
    <name evidence="2" type="ORF">KSX_36050</name>
</gene>
<feature type="region of interest" description="Disordered" evidence="1">
    <location>
        <begin position="106"/>
        <end position="134"/>
    </location>
</feature>
<accession>A0A8J3I3B2</accession>
<sequence length="134" mass="14838">MHRRAGITAPPQLVERLRANDSQRAAEQQPYLLCGEMKAPTRQSLRALLGERGHFAPVQASSRRASTLALLAQQRLRMGQHDDPLALEPLYLRRPSITKSTRKQALLAGAAPAENEATQAVQDTTEREKGALRH</sequence>
<protein>
    <submittedName>
        <fullName evidence="2">Uncharacterized protein</fullName>
    </submittedName>
</protein>
<reference evidence="2" key="1">
    <citation type="submission" date="2020-10" db="EMBL/GenBank/DDBJ databases">
        <title>Taxonomic study of unclassified bacteria belonging to the class Ktedonobacteria.</title>
        <authorList>
            <person name="Yabe S."/>
            <person name="Wang C.M."/>
            <person name="Zheng Y."/>
            <person name="Sakai Y."/>
            <person name="Cavaletti L."/>
            <person name="Monciardini P."/>
            <person name="Donadio S."/>
        </authorList>
    </citation>
    <scope>NUCLEOTIDE SEQUENCE</scope>
    <source>
        <strain evidence="2">SOSP1-1</strain>
    </source>
</reference>
<dbReference type="EMBL" id="BNJF01000001">
    <property type="protein sequence ID" value="GHO45442.1"/>
    <property type="molecule type" value="Genomic_DNA"/>
</dbReference>
<dbReference type="Proteomes" id="UP000612362">
    <property type="component" value="Unassembled WGS sequence"/>
</dbReference>
<organism evidence="2 3">
    <name type="scientific">Ktedonospora formicarum</name>
    <dbReference type="NCBI Taxonomy" id="2778364"/>
    <lineage>
        <taxon>Bacteria</taxon>
        <taxon>Bacillati</taxon>
        <taxon>Chloroflexota</taxon>
        <taxon>Ktedonobacteria</taxon>
        <taxon>Ktedonobacterales</taxon>
        <taxon>Ktedonobacteraceae</taxon>
        <taxon>Ktedonospora</taxon>
    </lineage>
</organism>
<proteinExistence type="predicted"/>
<name>A0A8J3I3B2_9CHLR</name>
<evidence type="ECO:0000313" key="3">
    <source>
        <dbReference type="Proteomes" id="UP000612362"/>
    </source>
</evidence>
<feature type="compositionally biased region" description="Basic and acidic residues" evidence="1">
    <location>
        <begin position="124"/>
        <end position="134"/>
    </location>
</feature>
<comment type="caution">
    <text evidence="2">The sequence shown here is derived from an EMBL/GenBank/DDBJ whole genome shotgun (WGS) entry which is preliminary data.</text>
</comment>
<evidence type="ECO:0000256" key="1">
    <source>
        <dbReference type="SAM" id="MobiDB-lite"/>
    </source>
</evidence>
<dbReference type="AlphaFoldDB" id="A0A8J3I3B2"/>
<keyword evidence="3" id="KW-1185">Reference proteome</keyword>
<evidence type="ECO:0000313" key="2">
    <source>
        <dbReference type="EMBL" id="GHO45442.1"/>
    </source>
</evidence>